<accession>E8R999</accession>
<dbReference type="HOGENOM" id="CLU_202937_0_0_2"/>
<dbReference type="AlphaFoldDB" id="E8R999"/>
<reference evidence="2" key="1">
    <citation type="submission" date="2010-11" db="EMBL/GenBank/DDBJ databases">
        <title>The complete genome of Desulfurococcus mucosus DSM 2162.</title>
        <authorList>
            <consortium name="US DOE Joint Genome Institute (JGI-PGF)"/>
            <person name="Lucas S."/>
            <person name="Copeland A."/>
            <person name="Lapidus A."/>
            <person name="Bruce D."/>
            <person name="Goodwin L."/>
            <person name="Pitluck S."/>
            <person name="Kyrpides N."/>
            <person name="Mavromatis K."/>
            <person name="Pagani I."/>
            <person name="Ivanova N."/>
            <person name="Ovchinnikova G."/>
            <person name="Chertkov O."/>
            <person name="Held B."/>
            <person name="Brettin T."/>
            <person name="Detter J.C."/>
            <person name="Tapia R."/>
            <person name="Han C."/>
            <person name="Land M."/>
            <person name="Hauser L."/>
            <person name="Markowitz V."/>
            <person name="Cheng J.-F."/>
            <person name="Hugenholtz P."/>
            <person name="Woyke T."/>
            <person name="Wu D."/>
            <person name="Wirth R."/>
            <person name="Bilek Y."/>
            <person name="Hader T."/>
            <person name="Klenk H.-P."/>
            <person name="Eisen J.A."/>
        </authorList>
    </citation>
    <scope>NUCLEOTIDE SEQUENCE [LARGE SCALE GENOMIC DNA]</scope>
    <source>
        <strain evidence="2">ATCC 35584 / DSM 2162 / JCM 9187 / O7/1</strain>
    </source>
</reference>
<dbReference type="Proteomes" id="UP000001068">
    <property type="component" value="Chromosome"/>
</dbReference>
<gene>
    <name evidence="1" type="ordered locus">Desmu_0770</name>
</gene>
<evidence type="ECO:0000313" key="2">
    <source>
        <dbReference type="Proteomes" id="UP000001068"/>
    </source>
</evidence>
<dbReference type="EMBL" id="CP002363">
    <property type="protein sequence ID" value="ADV65075.1"/>
    <property type="molecule type" value="Genomic_DNA"/>
</dbReference>
<protein>
    <submittedName>
        <fullName evidence="1">Uncharacterized protein</fullName>
    </submittedName>
</protein>
<dbReference type="KEGG" id="dmu:Desmu_0770"/>
<reference evidence="1 2" key="2">
    <citation type="journal article" date="2011" name="Stand. Genomic Sci.">
        <title>Complete genome sequence of Desulfurococcus mucosus type strain (O7/1).</title>
        <authorList>
            <person name="Wirth R."/>
            <person name="Chertkov O."/>
            <person name="Held B."/>
            <person name="Lapidus A."/>
            <person name="Nolan M."/>
            <person name="Lucas S."/>
            <person name="Hammon N."/>
            <person name="Deshpande S."/>
            <person name="Cheng J.F."/>
            <person name="Tapia R."/>
            <person name="Han C."/>
            <person name="Goodwin L."/>
            <person name="Pitluck S."/>
            <person name="Liolios K."/>
            <person name="Ioanna P."/>
            <person name="Ivanova N."/>
            <person name="Mavromatis K."/>
            <person name="Mikhailova N."/>
            <person name="Pati A."/>
            <person name="Chen A."/>
            <person name="Palaniappan K."/>
            <person name="Land M."/>
            <person name="Hauser L."/>
            <person name="Chang Y.J."/>
            <person name="Jeffries C.D."/>
            <person name="Bilek Y."/>
            <person name="Hader T."/>
            <person name="Rohde M."/>
            <person name="Spring S."/>
            <person name="Sikorski J."/>
            <person name="Goker M."/>
            <person name="Woyke T."/>
            <person name="Bristow J."/>
            <person name="Eisen J.A."/>
            <person name="Markowitz V."/>
            <person name="Hugenholtz P."/>
            <person name="Kyrpides N.C."/>
            <person name="Klenk H.P."/>
        </authorList>
    </citation>
    <scope>NUCLEOTIDE SEQUENCE [LARGE SCALE GENOMIC DNA]</scope>
    <source>
        <strain evidence="2">ATCC 35584 / DSM 2162 / JCM 9187 / O7/1</strain>
    </source>
</reference>
<dbReference type="STRING" id="765177.Desmu_0770"/>
<organism evidence="1 2">
    <name type="scientific">Desulfurococcus mucosus (strain ATCC 35584 / DSM 2162 / JCM 9187 / O7/1)</name>
    <dbReference type="NCBI Taxonomy" id="765177"/>
    <lineage>
        <taxon>Archaea</taxon>
        <taxon>Thermoproteota</taxon>
        <taxon>Thermoprotei</taxon>
        <taxon>Desulfurococcales</taxon>
        <taxon>Desulfurococcaceae</taxon>
        <taxon>Desulfurococcus</taxon>
    </lineage>
</organism>
<dbReference type="RefSeq" id="WP_013562297.1">
    <property type="nucleotide sequence ID" value="NC_014961.1"/>
</dbReference>
<name>E8R999_DESM0</name>
<keyword evidence="2" id="KW-1185">Reference proteome</keyword>
<dbReference type="eggNOG" id="arCOG10274">
    <property type="taxonomic scope" value="Archaea"/>
</dbReference>
<sequence>MQHDSLLGLLEEAIDLIDKLEKTVYALEPGSQVTPGTVYQLYSNLVLLREKIVEARLKASSCVEE</sequence>
<dbReference type="OrthoDB" id="374119at2157"/>
<evidence type="ECO:0000313" key="1">
    <source>
        <dbReference type="EMBL" id="ADV65075.1"/>
    </source>
</evidence>
<dbReference type="GeneID" id="10153466"/>
<proteinExistence type="predicted"/>